<keyword evidence="2 6" id="KW-0812">Transmembrane</keyword>
<protein>
    <recommendedName>
        <fullName evidence="8">Major facilitator superfamily (MFS) profile domain-containing protein</fullName>
    </recommendedName>
</protein>
<organism evidence="7">
    <name type="scientific">Leucosporidium scottii</name>
    <dbReference type="NCBI Taxonomy" id="5278"/>
    <lineage>
        <taxon>Eukaryota</taxon>
        <taxon>Fungi</taxon>
        <taxon>Dikarya</taxon>
        <taxon>Basidiomycota</taxon>
        <taxon>Pucciniomycotina</taxon>
        <taxon>Microbotryomycetes</taxon>
        <taxon>Leucosporidiales</taxon>
        <taxon>Leucosporidium</taxon>
    </lineage>
</organism>
<evidence type="ECO:0000256" key="5">
    <source>
        <dbReference type="SAM" id="MobiDB-lite"/>
    </source>
</evidence>
<feature type="transmembrane region" description="Helical" evidence="6">
    <location>
        <begin position="359"/>
        <end position="380"/>
    </location>
</feature>
<feature type="transmembrane region" description="Helical" evidence="6">
    <location>
        <begin position="227"/>
        <end position="244"/>
    </location>
</feature>
<keyword evidence="3 6" id="KW-1133">Transmembrane helix</keyword>
<dbReference type="InterPro" id="IPR011701">
    <property type="entry name" value="MFS"/>
</dbReference>
<evidence type="ECO:0000256" key="1">
    <source>
        <dbReference type="ARBA" id="ARBA00004141"/>
    </source>
</evidence>
<dbReference type="SUPFAM" id="SSF103473">
    <property type="entry name" value="MFS general substrate transporter"/>
    <property type="match status" value="1"/>
</dbReference>
<feature type="region of interest" description="Disordered" evidence="5">
    <location>
        <begin position="1"/>
        <end position="38"/>
    </location>
</feature>
<reference evidence="7" key="1">
    <citation type="submission" date="2015-06" db="EMBL/GenBank/DDBJ databases">
        <title>Genetic Architecture Underlying Mating-Type Determination in the Yeast Leucosporidium scottii and the Evolution of Mating Systems in Basidiomycetes.</title>
        <authorList>
            <person name="Maia T.M."/>
            <person name="Lopes S."/>
            <person name="Almeida J.M.G.C.F."/>
            <person name="Rosa L.H."/>
            <person name="Sampaio J.P."/>
            <person name="Goncalves P."/>
            <person name="Coelho M.A."/>
        </authorList>
    </citation>
    <scope>NUCLEOTIDE SEQUENCE</scope>
</reference>
<dbReference type="Pfam" id="PF07690">
    <property type="entry name" value="MFS_1"/>
    <property type="match status" value="1"/>
</dbReference>
<gene>
    <name evidence="7" type="ORF">ls5930a1_00117</name>
</gene>
<dbReference type="Gene3D" id="1.20.1250.20">
    <property type="entry name" value="MFS general substrate transporter like domains"/>
    <property type="match status" value="1"/>
</dbReference>
<name>A0A0H5FRW3_9BASI</name>
<feature type="transmembrane region" description="Helical" evidence="6">
    <location>
        <begin position="52"/>
        <end position="77"/>
    </location>
</feature>
<comment type="subcellular location">
    <subcellularLocation>
        <location evidence="1">Membrane</location>
        <topology evidence="1">Multi-pass membrane protein</topology>
    </subcellularLocation>
</comment>
<feature type="compositionally biased region" description="Basic and acidic residues" evidence="5">
    <location>
        <begin position="511"/>
        <end position="529"/>
    </location>
</feature>
<evidence type="ECO:0008006" key="8">
    <source>
        <dbReference type="Google" id="ProtNLM"/>
    </source>
</evidence>
<evidence type="ECO:0000313" key="7">
    <source>
        <dbReference type="EMBL" id="CRX79077.1"/>
    </source>
</evidence>
<feature type="transmembrane region" description="Helical" evidence="6">
    <location>
        <begin position="97"/>
        <end position="117"/>
    </location>
</feature>
<feature type="compositionally biased region" description="Polar residues" evidence="5">
    <location>
        <begin position="1"/>
        <end position="20"/>
    </location>
</feature>
<dbReference type="InterPro" id="IPR036259">
    <property type="entry name" value="MFS_trans_sf"/>
</dbReference>
<evidence type="ECO:0000256" key="2">
    <source>
        <dbReference type="ARBA" id="ARBA00022692"/>
    </source>
</evidence>
<feature type="transmembrane region" description="Helical" evidence="6">
    <location>
        <begin position="124"/>
        <end position="144"/>
    </location>
</feature>
<feature type="region of interest" description="Disordered" evidence="5">
    <location>
        <begin position="494"/>
        <end position="529"/>
    </location>
</feature>
<evidence type="ECO:0000256" key="3">
    <source>
        <dbReference type="ARBA" id="ARBA00022989"/>
    </source>
</evidence>
<dbReference type="GO" id="GO:0022857">
    <property type="term" value="F:transmembrane transporter activity"/>
    <property type="evidence" value="ECO:0007669"/>
    <property type="project" value="InterPro"/>
</dbReference>
<sequence>MASTTTAPHSPTVTLTNDKLSTSEKEPEEISPAPPVGPPPVDESLLLTGKKLALVFTAMLLSILLIALDQTILATALPRIASDFNAFRQQGWVSSSFILTQYCLLSAITIFEVGSVICGSCNDVNVLIFGLIAMITILGQVTRLEDRPKLFGMFGAVFGLSSIIGPLIGGAFTDHVSWRWCFYINLPVGGVTLFAITFLLKAAPPLGSKPEENTPQARMKKVLHMDWLGATLVLGSVTCLILGLQWGGNTKPWKSAAVIVTLVLAAVLAVALFFWQRFLGDKAMVPPALFKSYSVWAIIFFSFTTRFAMLIFTYYLPIFYQVTRQHSATKSGIDIIAFMLSTVLTLIISGRLVTIINRYWPFLVAGPPILAVAGGLLYTVEFRDAPRLLGQATGMASFGQFLGGVVGLAVAEAALSGMLNKRVPALAPNAPIIIIKESPLNIYTDLSPADIAPVVRAYVESLDIVFILAVPIAGIALVLAFFIKNLPIKLPEAKKDVENGSEAPKATASAEKVEEAEKVEQEKKRAEQV</sequence>
<evidence type="ECO:0000256" key="6">
    <source>
        <dbReference type="SAM" id="Phobius"/>
    </source>
</evidence>
<feature type="transmembrane region" description="Helical" evidence="6">
    <location>
        <begin position="180"/>
        <end position="200"/>
    </location>
</feature>
<feature type="transmembrane region" description="Helical" evidence="6">
    <location>
        <begin position="332"/>
        <end position="353"/>
    </location>
</feature>
<dbReference type="PANTHER" id="PTHR23501">
    <property type="entry name" value="MAJOR FACILITATOR SUPERFAMILY"/>
    <property type="match status" value="1"/>
</dbReference>
<dbReference type="GO" id="GO:0005886">
    <property type="term" value="C:plasma membrane"/>
    <property type="evidence" value="ECO:0007669"/>
    <property type="project" value="TreeGrafter"/>
</dbReference>
<feature type="transmembrane region" description="Helical" evidence="6">
    <location>
        <begin position="295"/>
        <end position="320"/>
    </location>
</feature>
<dbReference type="PANTHER" id="PTHR23501:SF198">
    <property type="entry name" value="AZOLE RESISTANCE PROTEIN 1-RELATED"/>
    <property type="match status" value="1"/>
</dbReference>
<evidence type="ECO:0000256" key="4">
    <source>
        <dbReference type="ARBA" id="ARBA00023136"/>
    </source>
</evidence>
<feature type="transmembrane region" description="Helical" evidence="6">
    <location>
        <begin position="256"/>
        <end position="275"/>
    </location>
</feature>
<feature type="transmembrane region" description="Helical" evidence="6">
    <location>
        <begin position="150"/>
        <end position="168"/>
    </location>
</feature>
<keyword evidence="4 6" id="KW-0472">Membrane</keyword>
<proteinExistence type="predicted"/>
<accession>A0A0H5FRW3</accession>
<dbReference type="AlphaFoldDB" id="A0A0H5FRW3"/>
<feature type="transmembrane region" description="Helical" evidence="6">
    <location>
        <begin position="464"/>
        <end position="483"/>
    </location>
</feature>
<dbReference type="EMBL" id="LN868507">
    <property type="protein sequence ID" value="CRX79077.1"/>
    <property type="molecule type" value="Genomic_DNA"/>
</dbReference>